<dbReference type="InterPro" id="IPR015797">
    <property type="entry name" value="NUDIX_hydrolase-like_dom_sf"/>
</dbReference>
<feature type="domain" description="Nudix hydrolase" evidence="1">
    <location>
        <begin position="7"/>
        <end position="139"/>
    </location>
</feature>
<comment type="caution">
    <text evidence="2">The sequence shown here is derived from an EMBL/GenBank/DDBJ whole genome shotgun (WGS) entry which is preliminary data.</text>
</comment>
<accession>A0A0G1U7K3</accession>
<evidence type="ECO:0000313" key="2">
    <source>
        <dbReference type="EMBL" id="KKU90086.1"/>
    </source>
</evidence>
<dbReference type="SUPFAM" id="SSF55811">
    <property type="entry name" value="Nudix"/>
    <property type="match status" value="1"/>
</dbReference>
<dbReference type="Pfam" id="PF00293">
    <property type="entry name" value="NUDIX"/>
    <property type="match status" value="1"/>
</dbReference>
<name>A0A0G1U7K3_9BACT</name>
<gene>
    <name evidence="2" type="ORF">UY19_C0006G0024</name>
</gene>
<evidence type="ECO:0000259" key="1">
    <source>
        <dbReference type="PROSITE" id="PS51462"/>
    </source>
</evidence>
<dbReference type="CDD" id="cd02883">
    <property type="entry name" value="NUDIX_Hydrolase"/>
    <property type="match status" value="1"/>
</dbReference>
<proteinExistence type="predicted"/>
<evidence type="ECO:0000313" key="3">
    <source>
        <dbReference type="Proteomes" id="UP000033882"/>
    </source>
</evidence>
<organism evidence="2 3">
    <name type="scientific">Candidatus Wolfebacteria bacterium GW2011_GWA2_47_9b</name>
    <dbReference type="NCBI Taxonomy" id="1619005"/>
    <lineage>
        <taxon>Bacteria</taxon>
        <taxon>Candidatus Wolfeibacteriota</taxon>
    </lineage>
</organism>
<reference evidence="2 3" key="1">
    <citation type="journal article" date="2015" name="Nature">
        <title>rRNA introns, odd ribosomes, and small enigmatic genomes across a large radiation of phyla.</title>
        <authorList>
            <person name="Brown C.T."/>
            <person name="Hug L.A."/>
            <person name="Thomas B.C."/>
            <person name="Sharon I."/>
            <person name="Castelle C.J."/>
            <person name="Singh A."/>
            <person name="Wilkins M.J."/>
            <person name="Williams K.H."/>
            <person name="Banfield J.F."/>
        </authorList>
    </citation>
    <scope>NUCLEOTIDE SEQUENCE [LARGE SCALE GENOMIC DNA]</scope>
</reference>
<sequence length="150" mass="16966">MAEQADGRRFGAYGMVLAPEGIVFIEKPGKGRGLEFPGGHGEPEDDSLEECFERELNEETGVHVAPENMRLIDKPRVLPTHTSGIFLAQIARLPKTLKKQNEDEAGRVTEIVHVLTLKKVRSMRSRIFPPHLRYLDMALKMLDLSKFEKN</sequence>
<dbReference type="PROSITE" id="PS51462">
    <property type="entry name" value="NUDIX"/>
    <property type="match status" value="1"/>
</dbReference>
<dbReference type="Gene3D" id="3.90.79.10">
    <property type="entry name" value="Nucleoside Triphosphate Pyrophosphohydrolase"/>
    <property type="match status" value="1"/>
</dbReference>
<dbReference type="EMBL" id="LCPB01000006">
    <property type="protein sequence ID" value="KKU90086.1"/>
    <property type="molecule type" value="Genomic_DNA"/>
</dbReference>
<dbReference type="AlphaFoldDB" id="A0A0G1U7K3"/>
<dbReference type="InterPro" id="IPR000086">
    <property type="entry name" value="NUDIX_hydrolase_dom"/>
</dbReference>
<dbReference type="Proteomes" id="UP000033882">
    <property type="component" value="Unassembled WGS sequence"/>
</dbReference>
<protein>
    <recommendedName>
        <fullName evidence="1">Nudix hydrolase domain-containing protein</fullName>
    </recommendedName>
</protein>